<dbReference type="STRING" id="610130.Closa_0191"/>
<evidence type="ECO:0000313" key="2">
    <source>
        <dbReference type="Proteomes" id="UP000001662"/>
    </source>
</evidence>
<dbReference type="OrthoDB" id="2923236at2"/>
<keyword evidence="2" id="KW-1185">Reference proteome</keyword>
<dbReference type="AlphaFoldDB" id="D9R1U3"/>
<dbReference type="EMBL" id="CP002109">
    <property type="protein sequence ID" value="ADL02834.1"/>
    <property type="molecule type" value="Genomic_DNA"/>
</dbReference>
<accession>D9R1U3</accession>
<dbReference type="HOGENOM" id="CLU_541488_0_0_9"/>
<dbReference type="PaxDb" id="610130-Closa_0191"/>
<reference evidence="1" key="1">
    <citation type="submission" date="2010-07" db="EMBL/GenBank/DDBJ databases">
        <title>Complete sequence of Clostridium saccharolyticum WM1.</title>
        <authorList>
            <consortium name="US DOE Joint Genome Institute"/>
            <person name="Lucas S."/>
            <person name="Copeland A."/>
            <person name="Lapidus A."/>
            <person name="Cheng J.-F."/>
            <person name="Bruce D."/>
            <person name="Goodwin L."/>
            <person name="Pitluck S."/>
            <person name="Chertkov O."/>
            <person name="Detter J.C."/>
            <person name="Han C."/>
            <person name="Tapia R."/>
            <person name="Land M."/>
            <person name="Hauser L."/>
            <person name="Chang Y.-J."/>
            <person name="Jeffries C."/>
            <person name="Kyrpides N."/>
            <person name="Ivanova N."/>
            <person name="Mikhailova N."/>
            <person name="Mouttaki H."/>
            <person name="Lin L."/>
            <person name="Zhou J."/>
            <person name="Hemme C.L."/>
            <person name="Woyke T."/>
        </authorList>
    </citation>
    <scope>NUCLEOTIDE SEQUENCE [LARGE SCALE GENOMIC DNA]</scope>
    <source>
        <strain evidence="1">WM1</strain>
    </source>
</reference>
<dbReference type="KEGG" id="csh:Closa_0191"/>
<name>D9R1U3_LACSW</name>
<organism evidence="1 2">
    <name type="scientific">Lacrimispora saccharolytica (strain ATCC 35040 / DSM 2544 / NRCC 2533 / WM1)</name>
    <name type="common">Clostridium saccharolyticum</name>
    <dbReference type="NCBI Taxonomy" id="610130"/>
    <lineage>
        <taxon>Bacteria</taxon>
        <taxon>Bacillati</taxon>
        <taxon>Bacillota</taxon>
        <taxon>Clostridia</taxon>
        <taxon>Lachnospirales</taxon>
        <taxon>Lachnospiraceae</taxon>
        <taxon>Lacrimispora</taxon>
    </lineage>
</organism>
<sequence>MAELDKKRNTDVPGSIAGYYYQILLACKEISRYGEVEEVGVETGADVNVVSISKDIVNIEAKLHQGNFGKEAEDIVKTIYNFYTAYNKDIKKLIFTTNTSPTRECKDFFNNWGNNGNEERYIKECILRKSVEGKCKKEFEEFCNDPLIKSRAKIDGKKNIDLLIEETLDMAGKYKYDDYAVINPNIEYKDFIGLLKFSFESMKKQDLISEIRNKIKKNIETTILKLSMKPLEADEYDLIINKMIDCFLEVILLNSQNKSNLRVKSKEYIKIIQNYQTIEDKHISKYQIFSCIQSMQEEEEDILKDIRNRALTKEIDILEENYKCVQQMILSKIADSDGYESFAHTFKLKTNGSSGVSEILIKIIYILSIMMTKEHIKIADIEIIFQQGINNIKLQNFIECSYKKSFSSAYRRMEDIVGELISKYQQESSINENQIFIIDADYKNNEKPCDNINLRPEVYDITQSDENYNDFLMFCCMNYKCTKCLDINDEVDYNKFKNGGGNLCKRI</sequence>
<gene>
    <name evidence="1" type="ordered locus">Closa_0191</name>
</gene>
<proteinExistence type="predicted"/>
<protein>
    <submittedName>
        <fullName evidence="1">Uncharacterized protein</fullName>
    </submittedName>
</protein>
<dbReference type="PROSITE" id="PS51257">
    <property type="entry name" value="PROKAR_LIPOPROTEIN"/>
    <property type="match status" value="1"/>
</dbReference>
<dbReference type="Proteomes" id="UP000001662">
    <property type="component" value="Chromosome"/>
</dbReference>
<evidence type="ECO:0000313" key="1">
    <source>
        <dbReference type="EMBL" id="ADL02834.1"/>
    </source>
</evidence>
<dbReference type="RefSeq" id="WP_013270934.1">
    <property type="nucleotide sequence ID" value="NC_014376.1"/>
</dbReference>
<dbReference type="eggNOG" id="ENOG5033Y8K">
    <property type="taxonomic scope" value="Bacteria"/>
</dbReference>